<dbReference type="EMBL" id="JAXIOK010000020">
    <property type="protein sequence ID" value="KAK4746884.1"/>
    <property type="molecule type" value="Genomic_DNA"/>
</dbReference>
<evidence type="ECO:0000313" key="9">
    <source>
        <dbReference type="EMBL" id="KAK4746884.1"/>
    </source>
</evidence>
<dbReference type="AlphaFoldDB" id="A0AAN7GR94"/>
<organism evidence="9 10">
    <name type="scientific">Trapa incisa</name>
    <dbReference type="NCBI Taxonomy" id="236973"/>
    <lineage>
        <taxon>Eukaryota</taxon>
        <taxon>Viridiplantae</taxon>
        <taxon>Streptophyta</taxon>
        <taxon>Embryophyta</taxon>
        <taxon>Tracheophyta</taxon>
        <taxon>Spermatophyta</taxon>
        <taxon>Magnoliopsida</taxon>
        <taxon>eudicotyledons</taxon>
        <taxon>Gunneridae</taxon>
        <taxon>Pentapetalae</taxon>
        <taxon>rosids</taxon>
        <taxon>malvids</taxon>
        <taxon>Myrtales</taxon>
        <taxon>Lythraceae</taxon>
        <taxon>Trapa</taxon>
    </lineage>
</organism>
<dbReference type="PROSITE" id="PS51005">
    <property type="entry name" value="NAC"/>
    <property type="match status" value="1"/>
</dbReference>
<dbReference type="InterPro" id="IPR003441">
    <property type="entry name" value="NAC-dom"/>
</dbReference>
<comment type="caution">
    <text evidence="9">The sequence shown here is derived from an EMBL/GenBank/DDBJ whole genome shotgun (WGS) entry which is preliminary data.</text>
</comment>
<keyword evidence="3" id="KW-0238">DNA-binding</keyword>
<comment type="subcellular location">
    <subcellularLocation>
        <location evidence="1">Nucleus</location>
    </subcellularLocation>
</comment>
<keyword evidence="7" id="KW-0812">Transmembrane</keyword>
<keyword evidence="5" id="KW-0539">Nucleus</keyword>
<dbReference type="GO" id="GO:0006355">
    <property type="term" value="P:regulation of DNA-templated transcription"/>
    <property type="evidence" value="ECO:0007669"/>
    <property type="project" value="InterPro"/>
</dbReference>
<dbReference type="InterPro" id="IPR036093">
    <property type="entry name" value="NAC_dom_sf"/>
</dbReference>
<evidence type="ECO:0000256" key="7">
    <source>
        <dbReference type="SAM" id="Phobius"/>
    </source>
</evidence>
<gene>
    <name evidence="9" type="ORF">SAY87_025921</name>
</gene>
<evidence type="ECO:0000256" key="5">
    <source>
        <dbReference type="ARBA" id="ARBA00023242"/>
    </source>
</evidence>
<evidence type="ECO:0000259" key="8">
    <source>
        <dbReference type="PROSITE" id="PS51005"/>
    </source>
</evidence>
<keyword evidence="7" id="KW-0472">Membrane</keyword>
<accession>A0AAN7GR94</accession>
<protein>
    <recommendedName>
        <fullName evidence="8">NAC domain-containing protein</fullName>
    </recommendedName>
</protein>
<keyword evidence="4" id="KW-0804">Transcription</keyword>
<feature type="domain" description="NAC" evidence="8">
    <location>
        <begin position="9"/>
        <end position="159"/>
    </location>
</feature>
<evidence type="ECO:0000256" key="3">
    <source>
        <dbReference type="ARBA" id="ARBA00023125"/>
    </source>
</evidence>
<dbReference type="Proteomes" id="UP001345219">
    <property type="component" value="Chromosome 20"/>
</dbReference>
<keyword evidence="10" id="KW-1185">Reference proteome</keyword>
<dbReference type="Pfam" id="PF02365">
    <property type="entry name" value="NAM"/>
    <property type="match status" value="1"/>
</dbReference>
<feature type="transmembrane region" description="Helical" evidence="7">
    <location>
        <begin position="523"/>
        <end position="545"/>
    </location>
</feature>
<reference evidence="9 10" key="1">
    <citation type="journal article" date="2023" name="Hortic Res">
        <title>Pangenome of water caltrop reveals structural variations and asymmetric subgenome divergence after allopolyploidization.</title>
        <authorList>
            <person name="Zhang X."/>
            <person name="Chen Y."/>
            <person name="Wang L."/>
            <person name="Yuan Y."/>
            <person name="Fang M."/>
            <person name="Shi L."/>
            <person name="Lu R."/>
            <person name="Comes H.P."/>
            <person name="Ma Y."/>
            <person name="Chen Y."/>
            <person name="Huang G."/>
            <person name="Zhou Y."/>
            <person name="Zheng Z."/>
            <person name="Qiu Y."/>
        </authorList>
    </citation>
    <scope>NUCLEOTIDE SEQUENCE [LARGE SCALE GENOMIC DNA]</scope>
    <source>
        <tissue evidence="9">Roots</tissue>
    </source>
</reference>
<dbReference type="FunFam" id="2.170.150.80:FF:000002">
    <property type="entry name" value="Nac domain-containing protein 86"/>
    <property type="match status" value="1"/>
</dbReference>
<evidence type="ECO:0000313" key="10">
    <source>
        <dbReference type="Proteomes" id="UP001345219"/>
    </source>
</evidence>
<evidence type="ECO:0000256" key="6">
    <source>
        <dbReference type="SAM" id="MobiDB-lite"/>
    </source>
</evidence>
<dbReference type="PANTHER" id="PTHR31744">
    <property type="entry name" value="PROTEIN CUP-SHAPED COTYLEDON 2-RELATED"/>
    <property type="match status" value="1"/>
</dbReference>
<evidence type="ECO:0000256" key="4">
    <source>
        <dbReference type="ARBA" id="ARBA00023163"/>
    </source>
</evidence>
<evidence type="ECO:0000256" key="2">
    <source>
        <dbReference type="ARBA" id="ARBA00023015"/>
    </source>
</evidence>
<feature type="region of interest" description="Disordered" evidence="6">
    <location>
        <begin position="375"/>
        <end position="413"/>
    </location>
</feature>
<sequence length="550" mass="62101">MGGGSGTSLAPGFRFHPTDEELVRYYLKRKVSGKPLRYDPISEVDVYKCEPWDLPDKSRLKTRDLEWYFFSVLDKKYGNGSKTNRATENGYWKTTGKDRQIRHSTRVVGMKKTLVYHRGRAPRGLRSNWVMHEYRMTDEELEKAGIAQDAFVLCRIFQKSGPGPKNGEQYGAPFVEEEWEEDDAMALFPEQQAMLDETVVDENDTVETEINQDVTVPAAPGSAAHPINFCSGSTSYGDHCKEANEQVQMLPKDVGESKFEDLQSDENKFFALPNYYEMDVKPVKKEFAVQPTDDMNLGDYVREFEEEPISNPLAADDAYLNDDSYPLEYPEGFNVEDYLTFFDTDEDNPITPGSSHFMTRNDGSVYADPLPSLEDACCEIEGPPETDLYPLVSREDNEASSSNQKPEPKDDEQDFKHGLLKQASHMLGSFPAPPAYSSQYPIKDASLRLNSTAHSPSSVHVTAGMMRIRSLTLISGGMGWSPSKHGEFNLILSIEMSLVNIHPTAASAYTSRLISNKMSSIIWWNWLLFLVFWILILSVSIKVGLPVYPR</sequence>
<evidence type="ECO:0000256" key="1">
    <source>
        <dbReference type="ARBA" id="ARBA00004123"/>
    </source>
</evidence>
<dbReference type="GO" id="GO:0003677">
    <property type="term" value="F:DNA binding"/>
    <property type="evidence" value="ECO:0007669"/>
    <property type="project" value="UniProtKB-KW"/>
</dbReference>
<name>A0AAN7GR94_9MYRT</name>
<dbReference type="GO" id="GO:0005634">
    <property type="term" value="C:nucleus"/>
    <property type="evidence" value="ECO:0007669"/>
    <property type="project" value="UniProtKB-SubCell"/>
</dbReference>
<dbReference type="SUPFAM" id="SSF101941">
    <property type="entry name" value="NAC domain"/>
    <property type="match status" value="1"/>
</dbReference>
<dbReference type="PANTHER" id="PTHR31744:SF210">
    <property type="entry name" value="NAC DOMAIN-CONTAINING PROTEIN 86-LIKE"/>
    <property type="match status" value="1"/>
</dbReference>
<proteinExistence type="predicted"/>
<keyword evidence="7" id="KW-1133">Transmembrane helix</keyword>
<keyword evidence="2" id="KW-0805">Transcription regulation</keyword>
<dbReference type="Gene3D" id="2.170.150.80">
    <property type="entry name" value="NAC domain"/>
    <property type="match status" value="1"/>
</dbReference>